<dbReference type="GO" id="GO:0000226">
    <property type="term" value="P:microtubule cytoskeleton organization"/>
    <property type="evidence" value="ECO:0007669"/>
    <property type="project" value="TreeGrafter"/>
</dbReference>
<dbReference type="PANTHER" id="PTHR21567:SF62">
    <property type="entry name" value="ARM REPEAT SUPERFAMILY PROTEIN"/>
    <property type="match status" value="1"/>
</dbReference>
<evidence type="ECO:0000313" key="3">
    <source>
        <dbReference type="EMBL" id="CAD7699539.1"/>
    </source>
</evidence>
<accession>A0A8S1J7R7</accession>
<dbReference type="InterPro" id="IPR016024">
    <property type="entry name" value="ARM-type_fold"/>
</dbReference>
<feature type="region of interest" description="Disordered" evidence="1">
    <location>
        <begin position="1"/>
        <end position="60"/>
    </location>
</feature>
<dbReference type="AlphaFoldDB" id="A0A8S1J7R7"/>
<dbReference type="InterPro" id="IPR011989">
    <property type="entry name" value="ARM-like"/>
</dbReference>
<dbReference type="EMBL" id="CAJHUC010001047">
    <property type="protein sequence ID" value="CAD7699539.1"/>
    <property type="molecule type" value="Genomic_DNA"/>
</dbReference>
<dbReference type="SMART" id="SM01349">
    <property type="entry name" value="TOG"/>
    <property type="match status" value="1"/>
</dbReference>
<comment type="caution">
    <text evidence="3">The sequence shown here is derived from an EMBL/GenBank/DDBJ whole genome shotgun (WGS) entry which is preliminary data.</text>
</comment>
<dbReference type="SUPFAM" id="SSF48371">
    <property type="entry name" value="ARM repeat"/>
    <property type="match status" value="1"/>
</dbReference>
<reference evidence="3" key="1">
    <citation type="submission" date="2020-12" db="EMBL/GenBank/DDBJ databases">
        <authorList>
            <person name="Iha C."/>
        </authorList>
    </citation>
    <scope>NUCLEOTIDE SEQUENCE</scope>
</reference>
<feature type="compositionally biased region" description="Acidic residues" evidence="1">
    <location>
        <begin position="348"/>
        <end position="361"/>
    </location>
</feature>
<name>A0A8S1J7R7_9CHLO</name>
<dbReference type="Gene3D" id="1.25.10.10">
    <property type="entry name" value="Leucine-rich Repeat Variant"/>
    <property type="match status" value="1"/>
</dbReference>
<keyword evidence="4" id="KW-1185">Reference proteome</keyword>
<sequence length="389" mass="41418">MKRARNPDECAMNQGDNLTVQGDPCKVPKTSSEQNPSGPKDAEGNGAGKQTGCINGAANASASPLQPMAVNEAQEAQQPTAKEAAAAKAARIRLGLEKDDGTLALAEQAPPKLPSGVERKVDIEYVASADLQRLEHPKKAAEGLLDNLAAKDWVAQCDALNLTRQLAVHHKEDCHPLLAKVVPAVTKLVKSLRSSVCKTAMLCCADLFTVFKEAMVEFVDVGGPAKPATSLLCQLLLRAANDKQFVVEETQRTLAALSSSIPPLVTIQMAVPYTKHRNPKVRGKAAVLLVSAVGRMSNGELQESGLEALLEVAAGLVTDSMPDAREGARQVLGIVKGAFLAGRQTEGKEEEEDVEEEEEDSEPRRTPWQEFCHKALGAGKAKAVVKATQ</sequence>
<dbReference type="InterPro" id="IPR034085">
    <property type="entry name" value="TOG"/>
</dbReference>
<protein>
    <recommendedName>
        <fullName evidence="2">TOG domain-containing protein</fullName>
    </recommendedName>
</protein>
<dbReference type="Pfam" id="PF12348">
    <property type="entry name" value="CLASP_N"/>
    <property type="match status" value="1"/>
</dbReference>
<gene>
    <name evidence="3" type="ORF">OSTQU699_LOCUS4898</name>
</gene>
<dbReference type="GO" id="GO:0008017">
    <property type="term" value="F:microtubule binding"/>
    <property type="evidence" value="ECO:0007669"/>
    <property type="project" value="TreeGrafter"/>
</dbReference>
<proteinExistence type="predicted"/>
<feature type="domain" description="TOG" evidence="2">
    <location>
        <begin position="129"/>
        <end position="363"/>
    </location>
</feature>
<feature type="region of interest" description="Disordered" evidence="1">
    <location>
        <begin position="343"/>
        <end position="368"/>
    </location>
</feature>
<evidence type="ECO:0000256" key="1">
    <source>
        <dbReference type="SAM" id="MobiDB-lite"/>
    </source>
</evidence>
<dbReference type="PANTHER" id="PTHR21567">
    <property type="entry name" value="CLASP"/>
    <property type="match status" value="1"/>
</dbReference>
<organism evidence="3 4">
    <name type="scientific">Ostreobium quekettii</name>
    <dbReference type="NCBI Taxonomy" id="121088"/>
    <lineage>
        <taxon>Eukaryota</taxon>
        <taxon>Viridiplantae</taxon>
        <taxon>Chlorophyta</taxon>
        <taxon>core chlorophytes</taxon>
        <taxon>Ulvophyceae</taxon>
        <taxon>TCBD clade</taxon>
        <taxon>Bryopsidales</taxon>
        <taxon>Ostreobineae</taxon>
        <taxon>Ostreobiaceae</taxon>
        <taxon>Ostreobium</taxon>
    </lineage>
</organism>
<dbReference type="Proteomes" id="UP000708148">
    <property type="component" value="Unassembled WGS sequence"/>
</dbReference>
<dbReference type="GO" id="GO:0005881">
    <property type="term" value="C:cytoplasmic microtubule"/>
    <property type="evidence" value="ECO:0007669"/>
    <property type="project" value="TreeGrafter"/>
</dbReference>
<evidence type="ECO:0000259" key="2">
    <source>
        <dbReference type="SMART" id="SM01349"/>
    </source>
</evidence>
<dbReference type="InterPro" id="IPR024395">
    <property type="entry name" value="CLASP_N_dom"/>
</dbReference>
<evidence type="ECO:0000313" key="4">
    <source>
        <dbReference type="Proteomes" id="UP000708148"/>
    </source>
</evidence>
<dbReference type="OrthoDB" id="63891at2759"/>